<keyword evidence="3" id="KW-1003">Cell membrane</keyword>
<sequence length="61" mass="6908">MWRIWLIFDPRRALVALFVFLFVLALLIHFILLSTNRYNWLDGASAAPATTAAVENTTQTG</sequence>
<comment type="subcellular location">
    <subcellularLocation>
        <location evidence="2">Cell inner membrane</location>
        <topology evidence="2">Single-pass type II membrane protein</topology>
    </subcellularLocation>
</comment>
<keyword evidence="17" id="KW-1185">Reference proteome</keyword>
<dbReference type="NCBIfam" id="NF040861">
    <property type="entry name" value="pufA_517_ASD"/>
    <property type="match status" value="1"/>
</dbReference>
<evidence type="ECO:0000256" key="11">
    <source>
        <dbReference type="ARBA" id="ARBA00022991"/>
    </source>
</evidence>
<comment type="caution">
    <text evidence="16">The sequence shown here is derived from an EMBL/GenBank/DDBJ whole genome shotgun (WGS) entry which is preliminary data.</text>
</comment>
<keyword evidence="7" id="KW-0479">Metal-binding</keyword>
<keyword evidence="12 14" id="KW-0472">Membrane</keyword>
<reference evidence="16 17" key="1">
    <citation type="submission" date="2021-08" db="EMBL/GenBank/DDBJ databases">
        <title>Comparative Genomics Analysis of the Genus Qipengyuania Reveals Extensive Genetic Diversity and Metabolic Versatility, Including the Description of Fifteen Novel Species.</title>
        <authorList>
            <person name="Liu Y."/>
        </authorList>
    </citation>
    <scope>NUCLEOTIDE SEQUENCE [LARGE SCALE GENOMIC DNA]</scope>
    <source>
        <strain evidence="16 17">6D47A</strain>
    </source>
</reference>
<accession>A0ABS7J880</accession>
<evidence type="ECO:0000256" key="4">
    <source>
        <dbReference type="ARBA" id="ARBA00022494"/>
    </source>
</evidence>
<dbReference type="InterPro" id="IPR000066">
    <property type="entry name" value="Antenna_a/b"/>
</dbReference>
<dbReference type="Pfam" id="PF00556">
    <property type="entry name" value="LHC"/>
    <property type="match status" value="1"/>
</dbReference>
<keyword evidence="6 14" id="KW-0812">Transmembrane</keyword>
<keyword evidence="8" id="KW-0460">Magnesium</keyword>
<name>A0ABS7J880_9SPHN</name>
<evidence type="ECO:0000256" key="8">
    <source>
        <dbReference type="ARBA" id="ARBA00022842"/>
    </source>
</evidence>
<dbReference type="InterPro" id="IPR002361">
    <property type="entry name" value="Antenna_alpha_CS"/>
</dbReference>
<dbReference type="Gene3D" id="4.10.220.20">
    <property type="entry name" value="Light-harvesting complex"/>
    <property type="match status" value="1"/>
</dbReference>
<evidence type="ECO:0000256" key="13">
    <source>
        <dbReference type="ARBA" id="ARBA00023243"/>
    </source>
</evidence>
<evidence type="ECO:0000313" key="17">
    <source>
        <dbReference type="Proteomes" id="UP000755104"/>
    </source>
</evidence>
<keyword evidence="11" id="KW-0157">Chromophore</keyword>
<evidence type="ECO:0000313" key="16">
    <source>
        <dbReference type="EMBL" id="MBX7483520.1"/>
    </source>
</evidence>
<evidence type="ECO:0000256" key="14">
    <source>
        <dbReference type="SAM" id="Phobius"/>
    </source>
</evidence>
<dbReference type="SUPFAM" id="SSF56918">
    <property type="entry name" value="Light-harvesting complex subunits"/>
    <property type="match status" value="1"/>
</dbReference>
<keyword evidence="5" id="KW-0042">Antenna complex</keyword>
<evidence type="ECO:0000256" key="12">
    <source>
        <dbReference type="ARBA" id="ARBA00023136"/>
    </source>
</evidence>
<gene>
    <name evidence="16" type="ORF">K3174_13375</name>
</gene>
<feature type="transmembrane region" description="Helical" evidence="14">
    <location>
        <begin position="12"/>
        <end position="32"/>
    </location>
</feature>
<dbReference type="EMBL" id="JAIGNO010000010">
    <property type="protein sequence ID" value="MBX7483520.1"/>
    <property type="molecule type" value="Genomic_DNA"/>
</dbReference>
<evidence type="ECO:0000256" key="9">
    <source>
        <dbReference type="ARBA" id="ARBA00022956"/>
    </source>
</evidence>
<evidence type="ECO:0000256" key="1">
    <source>
        <dbReference type="ARBA" id="ARBA00002455"/>
    </source>
</evidence>
<dbReference type="PROSITE" id="PS00968">
    <property type="entry name" value="ANTENNA_COMP_ALPHA"/>
    <property type="match status" value="1"/>
</dbReference>
<keyword evidence="13" id="KW-0437">Light-harvesting polypeptide</keyword>
<keyword evidence="9" id="KW-0076">Bacteriochlorophyll</keyword>
<evidence type="ECO:0000256" key="5">
    <source>
        <dbReference type="ARBA" id="ARBA00022549"/>
    </source>
</evidence>
<evidence type="ECO:0000256" key="10">
    <source>
        <dbReference type="ARBA" id="ARBA00022989"/>
    </source>
</evidence>
<evidence type="ECO:0000259" key="15">
    <source>
        <dbReference type="Pfam" id="PF00556"/>
    </source>
</evidence>
<keyword evidence="10 14" id="KW-1133">Transmembrane helix</keyword>
<protein>
    <submittedName>
        <fullName evidence="16">Light-harvesting protein</fullName>
    </submittedName>
</protein>
<dbReference type="PRINTS" id="PR00673">
    <property type="entry name" value="LIGHTHARVSTA"/>
</dbReference>
<organism evidence="16 17">
    <name type="scientific">Qipengyuania qiaonensis</name>
    <dbReference type="NCBI Taxonomy" id="2867240"/>
    <lineage>
        <taxon>Bacteria</taxon>
        <taxon>Pseudomonadati</taxon>
        <taxon>Pseudomonadota</taxon>
        <taxon>Alphaproteobacteria</taxon>
        <taxon>Sphingomonadales</taxon>
        <taxon>Erythrobacteraceae</taxon>
        <taxon>Qipengyuania</taxon>
    </lineage>
</organism>
<dbReference type="InterPro" id="IPR018332">
    <property type="entry name" value="Antenna_alpha"/>
</dbReference>
<dbReference type="RefSeq" id="WP_221559382.1">
    <property type="nucleotide sequence ID" value="NZ_JAIGNO010000010.1"/>
</dbReference>
<evidence type="ECO:0000256" key="3">
    <source>
        <dbReference type="ARBA" id="ARBA00022475"/>
    </source>
</evidence>
<dbReference type="InterPro" id="IPR035889">
    <property type="entry name" value="Light-harvesting_complex"/>
</dbReference>
<feature type="domain" description="Antenna complex alpha/beta subunit" evidence="15">
    <location>
        <begin position="1"/>
        <end position="41"/>
    </location>
</feature>
<evidence type="ECO:0000256" key="6">
    <source>
        <dbReference type="ARBA" id="ARBA00022692"/>
    </source>
</evidence>
<keyword evidence="4" id="KW-0148">Chlorophyll</keyword>
<evidence type="ECO:0000256" key="2">
    <source>
        <dbReference type="ARBA" id="ARBA00004249"/>
    </source>
</evidence>
<evidence type="ECO:0000256" key="7">
    <source>
        <dbReference type="ARBA" id="ARBA00022723"/>
    </source>
</evidence>
<comment type="function">
    <text evidence="1">Antenna complexes are light-harvesting systems, which transfer the excitation energy to the reaction centers.</text>
</comment>
<proteinExistence type="predicted"/>
<dbReference type="Proteomes" id="UP000755104">
    <property type="component" value="Unassembled WGS sequence"/>
</dbReference>